<evidence type="ECO:0000313" key="4">
    <source>
        <dbReference type="EMBL" id="SDN66274.1"/>
    </source>
</evidence>
<gene>
    <name evidence="4" type="ORF">SAMN04488053_102379</name>
</gene>
<dbReference type="SUPFAM" id="SSF46689">
    <property type="entry name" value="Homeodomain-like"/>
    <property type="match status" value="1"/>
</dbReference>
<dbReference type="InterPro" id="IPR001647">
    <property type="entry name" value="HTH_TetR"/>
</dbReference>
<keyword evidence="1 2" id="KW-0238">DNA-binding</keyword>
<dbReference type="EMBL" id="FNIL01000002">
    <property type="protein sequence ID" value="SDN66274.1"/>
    <property type="molecule type" value="Genomic_DNA"/>
</dbReference>
<accession>A0A1H0D7U5</accession>
<sequence>MSRKKEDLLTTAERLFYQHGFHAIGLKAIVQEAGIALMTLYNHFDSKEALILEILKRREEAYFSLLEETVEQETGPIEERLALGHLRWLQNSTSNGCMFLRAKEEFGSEPEQLIVQKVLAHKENLQRFFAAYNIAPADAIRLALLFEGATALAEISQMEQVEEAMLSMVHQ</sequence>
<dbReference type="PANTHER" id="PTHR30055:SF200">
    <property type="entry name" value="HTH-TYPE TRANSCRIPTIONAL REPRESSOR BDCR"/>
    <property type="match status" value="1"/>
</dbReference>
<dbReference type="PRINTS" id="PR00455">
    <property type="entry name" value="HTHTETR"/>
</dbReference>
<evidence type="ECO:0000313" key="5">
    <source>
        <dbReference type="Proteomes" id="UP000198778"/>
    </source>
</evidence>
<dbReference type="InterPro" id="IPR009057">
    <property type="entry name" value="Homeodomain-like_sf"/>
</dbReference>
<reference evidence="5" key="1">
    <citation type="submission" date="2016-10" db="EMBL/GenBank/DDBJ databases">
        <authorList>
            <person name="Varghese N."/>
            <person name="Submissions S."/>
        </authorList>
    </citation>
    <scope>NUCLEOTIDE SEQUENCE [LARGE SCALE GENOMIC DNA]</scope>
    <source>
        <strain evidence="5">CGMCC 1.10369</strain>
    </source>
</reference>
<feature type="domain" description="HTH tetR-type" evidence="3">
    <location>
        <begin position="2"/>
        <end position="62"/>
    </location>
</feature>
<keyword evidence="5" id="KW-1185">Reference proteome</keyword>
<evidence type="ECO:0000256" key="1">
    <source>
        <dbReference type="ARBA" id="ARBA00023125"/>
    </source>
</evidence>
<dbReference type="InterPro" id="IPR050109">
    <property type="entry name" value="HTH-type_TetR-like_transc_reg"/>
</dbReference>
<proteinExistence type="predicted"/>
<evidence type="ECO:0000256" key="2">
    <source>
        <dbReference type="PROSITE-ProRule" id="PRU00335"/>
    </source>
</evidence>
<dbReference type="OrthoDB" id="116240at2"/>
<feature type="DNA-binding region" description="H-T-H motif" evidence="2">
    <location>
        <begin position="25"/>
        <end position="44"/>
    </location>
</feature>
<organism evidence="4 5">
    <name type="scientific">Alkalicoccus daliensis</name>
    <dbReference type="NCBI Taxonomy" id="745820"/>
    <lineage>
        <taxon>Bacteria</taxon>
        <taxon>Bacillati</taxon>
        <taxon>Bacillota</taxon>
        <taxon>Bacilli</taxon>
        <taxon>Bacillales</taxon>
        <taxon>Bacillaceae</taxon>
        <taxon>Alkalicoccus</taxon>
    </lineage>
</organism>
<dbReference type="Gene3D" id="1.10.357.10">
    <property type="entry name" value="Tetracycline Repressor, domain 2"/>
    <property type="match status" value="1"/>
</dbReference>
<dbReference type="GO" id="GO:0003700">
    <property type="term" value="F:DNA-binding transcription factor activity"/>
    <property type="evidence" value="ECO:0007669"/>
    <property type="project" value="TreeGrafter"/>
</dbReference>
<dbReference type="RefSeq" id="WP_090841763.1">
    <property type="nucleotide sequence ID" value="NZ_FNIL01000002.1"/>
</dbReference>
<dbReference type="PROSITE" id="PS50977">
    <property type="entry name" value="HTH_TETR_2"/>
    <property type="match status" value="1"/>
</dbReference>
<protein>
    <submittedName>
        <fullName evidence="4">Transcriptional regulator, TetR family</fullName>
    </submittedName>
</protein>
<dbReference type="AlphaFoldDB" id="A0A1H0D7U5"/>
<dbReference type="Proteomes" id="UP000198778">
    <property type="component" value="Unassembled WGS sequence"/>
</dbReference>
<evidence type="ECO:0000259" key="3">
    <source>
        <dbReference type="PROSITE" id="PS50977"/>
    </source>
</evidence>
<dbReference type="Pfam" id="PF00440">
    <property type="entry name" value="TetR_N"/>
    <property type="match status" value="1"/>
</dbReference>
<dbReference type="PANTHER" id="PTHR30055">
    <property type="entry name" value="HTH-TYPE TRANSCRIPTIONAL REGULATOR RUTR"/>
    <property type="match status" value="1"/>
</dbReference>
<dbReference type="STRING" id="745820.SAMN04488053_102379"/>
<name>A0A1H0D7U5_9BACI</name>
<dbReference type="GO" id="GO:0000976">
    <property type="term" value="F:transcription cis-regulatory region binding"/>
    <property type="evidence" value="ECO:0007669"/>
    <property type="project" value="TreeGrafter"/>
</dbReference>